<dbReference type="PRINTS" id="PR00625">
    <property type="entry name" value="JDOMAIN"/>
</dbReference>
<dbReference type="Pfam" id="PF00226">
    <property type="entry name" value="DnaJ"/>
    <property type="match status" value="1"/>
</dbReference>
<dbReference type="InterPro" id="IPR001623">
    <property type="entry name" value="DnaJ_domain"/>
</dbReference>
<dbReference type="OrthoDB" id="10250354at2759"/>
<sequence>MGKKKSNRKQELNSALQRNVSIGNSSAVLDNNLDNFRSSPNSLVAYFQSFRWAEVKEALINLSVILLILAVFVFTVILRAGEEFYSVHGKLNKNENQRNYYEVLGVSKKSSNSEIRKAFRKLSLVWHPDKNPDCEPCLEKFRDISKAYEILGDDEKRQIYDTTQGGEIEIIPSAAVTLTSDNFDDLVTFQTTNSWVIQVYTDHDELCHYFSSIWEESIEEMGKYYRFGRIHAKKESLLLKKLPLNVKVFPAIFIITNGYPYEIYSQIYDPSLESFLEFLSNSFPITLSLLNSEKSMQTWIKKNNAYKPKILIVSNKPFPTLLIRSSALKWSSTFEFAYFHNSKKTTTLYKWGIETSKPYLVAFPQIVDNTELIPRFVIPLGDHSNEHVLQTRFINDHILSLANNFTSLTQKLEHSLLYLQQIYVPFVDSNNAKNLCESNSLNRIICLMIIHDKLEDGQVQNQEVIQALNISRQDYIKLKRNSENTSNGIDEEVDEDIGELFIQPIQVTLSSKVSGIPSMSKIKGFMELTRNVTNSGFLLIDFDGDRFSILEALTDVYQKVFEEEIFWTRLPQVCTNYNSNNLYRNCLFGSSEELSFFQMVSALLKLRNILYIFIITTSIYFFKKEIKISTNK</sequence>
<dbReference type="SUPFAM" id="SSF46565">
    <property type="entry name" value="Chaperone J-domain"/>
    <property type="match status" value="1"/>
</dbReference>
<dbReference type="SMART" id="SM00271">
    <property type="entry name" value="DnaJ"/>
    <property type="match status" value="1"/>
</dbReference>
<feature type="domain" description="J" evidence="2">
    <location>
        <begin position="99"/>
        <end position="164"/>
    </location>
</feature>
<comment type="caution">
    <text evidence="3">The sequence shown here is derived from an EMBL/GenBank/DDBJ whole genome shotgun (WGS) entry which is preliminary data.</text>
</comment>
<evidence type="ECO:0000256" key="1">
    <source>
        <dbReference type="SAM" id="Phobius"/>
    </source>
</evidence>
<dbReference type="GeneID" id="39977870"/>
<dbReference type="InterPro" id="IPR036249">
    <property type="entry name" value="Thioredoxin-like_sf"/>
</dbReference>
<protein>
    <submittedName>
        <fullName evidence="3">DnaJ domain-containing protein</fullName>
    </submittedName>
</protein>
<dbReference type="InterPro" id="IPR052448">
    <property type="entry name" value="DnaJ_C16_autophagy_reg"/>
</dbReference>
<dbReference type="PROSITE" id="PS00636">
    <property type="entry name" value="DNAJ_1"/>
    <property type="match status" value="1"/>
</dbReference>
<keyword evidence="4" id="KW-1185">Reference proteome</keyword>
<organism evidence="3 4">
    <name type="scientific">Cryptosporidium ubiquitum</name>
    <dbReference type="NCBI Taxonomy" id="857276"/>
    <lineage>
        <taxon>Eukaryota</taxon>
        <taxon>Sar</taxon>
        <taxon>Alveolata</taxon>
        <taxon>Apicomplexa</taxon>
        <taxon>Conoidasida</taxon>
        <taxon>Coccidia</taxon>
        <taxon>Eucoccidiorida</taxon>
        <taxon>Eimeriorina</taxon>
        <taxon>Cryptosporidiidae</taxon>
        <taxon>Cryptosporidium</taxon>
    </lineage>
</organism>
<dbReference type="Gene3D" id="1.10.287.110">
    <property type="entry name" value="DnaJ domain"/>
    <property type="match status" value="1"/>
</dbReference>
<dbReference type="AlphaFoldDB" id="A0A1J4MLA7"/>
<evidence type="ECO:0000313" key="4">
    <source>
        <dbReference type="Proteomes" id="UP000186176"/>
    </source>
</evidence>
<dbReference type="Gene3D" id="3.40.30.10">
    <property type="entry name" value="Glutaredoxin"/>
    <property type="match status" value="2"/>
</dbReference>
<name>A0A1J4MLA7_9CRYT</name>
<dbReference type="EMBL" id="LRBP01000012">
    <property type="protein sequence ID" value="OII74235.1"/>
    <property type="molecule type" value="Genomic_DNA"/>
</dbReference>
<feature type="transmembrane region" description="Helical" evidence="1">
    <location>
        <begin position="596"/>
        <end position="622"/>
    </location>
</feature>
<keyword evidence="1" id="KW-1133">Transmembrane helix</keyword>
<dbReference type="VEuPathDB" id="CryptoDB:cubi_01079"/>
<dbReference type="PANTHER" id="PTHR44303">
    <property type="entry name" value="DNAJ HOMOLOG SUBFAMILY C MEMBER 16"/>
    <property type="match status" value="1"/>
</dbReference>
<dbReference type="InterPro" id="IPR036869">
    <property type="entry name" value="J_dom_sf"/>
</dbReference>
<dbReference type="PANTHER" id="PTHR44303:SF2">
    <property type="entry name" value="DNAJ HOMOLOG SUBFAMILY C MEMBER 16"/>
    <property type="match status" value="1"/>
</dbReference>
<dbReference type="PROSITE" id="PS50076">
    <property type="entry name" value="DNAJ_2"/>
    <property type="match status" value="1"/>
</dbReference>
<dbReference type="Proteomes" id="UP000186176">
    <property type="component" value="Unassembled WGS sequence"/>
</dbReference>
<feature type="transmembrane region" description="Helical" evidence="1">
    <location>
        <begin position="58"/>
        <end position="78"/>
    </location>
</feature>
<evidence type="ECO:0000313" key="3">
    <source>
        <dbReference type="EMBL" id="OII74235.1"/>
    </source>
</evidence>
<accession>A0A1J4MLA7</accession>
<evidence type="ECO:0000259" key="2">
    <source>
        <dbReference type="PROSITE" id="PS50076"/>
    </source>
</evidence>
<keyword evidence="1" id="KW-0812">Transmembrane</keyword>
<dbReference type="CDD" id="cd06257">
    <property type="entry name" value="DnaJ"/>
    <property type="match status" value="1"/>
</dbReference>
<dbReference type="InterPro" id="IPR018253">
    <property type="entry name" value="DnaJ_domain_CS"/>
</dbReference>
<keyword evidence="1" id="KW-0472">Membrane</keyword>
<gene>
    <name evidence="3" type="ORF">cubi_01079</name>
</gene>
<dbReference type="RefSeq" id="XP_028875428.1">
    <property type="nucleotide sequence ID" value="XM_029018091.1"/>
</dbReference>
<proteinExistence type="predicted"/>
<reference evidence="3 4" key="1">
    <citation type="submission" date="2016-10" db="EMBL/GenBank/DDBJ databases">
        <title>Reductive evolution of mitochondrial metabolism and differential evolution of invasion-related proteins in Cryptosporidium.</title>
        <authorList>
            <person name="Liu S."/>
            <person name="Roellig D.M."/>
            <person name="Guo Y."/>
            <person name="Li N."/>
            <person name="Frace M.A."/>
            <person name="Tang K."/>
            <person name="Zhang L."/>
            <person name="Feng Y."/>
            <person name="Xiao L."/>
        </authorList>
    </citation>
    <scope>NUCLEOTIDE SEQUENCE [LARGE SCALE GENOMIC DNA]</scope>
    <source>
        <strain evidence="3">39726</strain>
    </source>
</reference>
<dbReference type="SUPFAM" id="SSF52833">
    <property type="entry name" value="Thioredoxin-like"/>
    <property type="match status" value="1"/>
</dbReference>